<evidence type="ECO:0000313" key="2">
    <source>
        <dbReference type="Proteomes" id="UP000241987"/>
    </source>
</evidence>
<organism evidence="1 2">
    <name type="scientific">Synechococcus phage S-CAM4</name>
    <dbReference type="NCBI Taxonomy" id="1883367"/>
    <lineage>
        <taxon>Viruses</taxon>
        <taxon>Duplodnaviria</taxon>
        <taxon>Heunggongvirae</taxon>
        <taxon>Uroviricota</taxon>
        <taxon>Caudoviricetes</taxon>
        <taxon>Pantevenvirales</taxon>
        <taxon>Kyanoviridae</taxon>
        <taxon>Potamoivirus</taxon>
        <taxon>Potamoivirus cam4</taxon>
    </lineage>
</organism>
<dbReference type="EMBL" id="KU686200">
    <property type="protein sequence ID" value="AOV59335.1"/>
    <property type="molecule type" value="Genomic_DNA"/>
</dbReference>
<accession>A0A1D8KKZ3</accession>
<dbReference type="Proteomes" id="UP000241987">
    <property type="component" value="Segment"/>
</dbReference>
<reference evidence="1 2" key="1">
    <citation type="journal article" date="2016" name="Virology">
        <title>The genomic content and context of auxiliary metabolic genes in marine cyanomyoviruses.</title>
        <authorList>
            <person name="Crummett L.T."/>
            <person name="Puxty R.J."/>
            <person name="Weihe C."/>
            <person name="Marston M.F."/>
            <person name="Martiny J.B."/>
        </authorList>
    </citation>
    <scope>NUCLEOTIDE SEQUENCE [LARGE SCALE GENOMIC DNA]</scope>
    <source>
        <strain evidence="1">0309CC44</strain>
    </source>
</reference>
<name>A0A1D8KKZ3_9CAUD</name>
<sequence>MNVVKLLGEATVLTTTGNNIDSGTKILLQHNHNGGNAHLVILKNIGGTTLGSVYVAPHRPIMIDKESTDTLETESGVSDVYGTSVAHMG</sequence>
<protein>
    <submittedName>
        <fullName evidence="1">Uncharacterized protein</fullName>
    </submittedName>
</protein>
<gene>
    <name evidence="1" type="ORF">C440309_112</name>
</gene>
<evidence type="ECO:0000313" key="1">
    <source>
        <dbReference type="EMBL" id="AOV59335.1"/>
    </source>
</evidence>
<proteinExistence type="predicted"/>